<evidence type="ECO:0000313" key="2">
    <source>
        <dbReference type="Proteomes" id="UP000733744"/>
    </source>
</evidence>
<sequence length="85" mass="9442">MNTYHQIDEIKIKDGKLSLKVDGQSISKTLLEISSILAKASEKELNHYEISPSGYGIYWPLIDEDISIDGLLGIAHSPAQWQKSA</sequence>
<dbReference type="Pfam" id="PF10387">
    <property type="entry name" value="DUF2442"/>
    <property type="match status" value="1"/>
</dbReference>
<gene>
    <name evidence="1" type="ORF">EKO24_009060</name>
</gene>
<dbReference type="Gene3D" id="3.30.2020.40">
    <property type="entry name" value="Uncharacterised protein PF10387, DUF2442"/>
    <property type="match status" value="1"/>
</dbReference>
<keyword evidence="2" id="KW-1185">Reference proteome</keyword>
<dbReference type="RefSeq" id="WP_127026940.1">
    <property type="nucleotide sequence ID" value="NZ_RYFG02000084.1"/>
</dbReference>
<dbReference type="Proteomes" id="UP000733744">
    <property type="component" value="Unassembled WGS sequence"/>
</dbReference>
<accession>A0ABY3CB91</accession>
<name>A0ABY3CB91_9GAMM</name>
<organism evidence="1 2">
    <name type="scientific">Candidatus Methylobacter oryzae</name>
    <dbReference type="NCBI Taxonomy" id="2497749"/>
    <lineage>
        <taxon>Bacteria</taxon>
        <taxon>Pseudomonadati</taxon>
        <taxon>Pseudomonadota</taxon>
        <taxon>Gammaproteobacteria</taxon>
        <taxon>Methylococcales</taxon>
        <taxon>Methylococcaceae</taxon>
        <taxon>Methylobacter</taxon>
    </lineage>
</organism>
<reference evidence="1 2" key="1">
    <citation type="journal article" date="2019" name="Antonie Van Leeuwenhoek">
        <title>Description of 'Ca. Methylobacter oryzae' KRF1, a novel species from the environmentally important Methylobacter clade 2.</title>
        <authorList>
            <person name="Khatri K."/>
            <person name="Mohite J.A."/>
            <person name="Pandit P.S."/>
            <person name="Bahulikar R."/>
            <person name="Rahalkar M.C."/>
        </authorList>
    </citation>
    <scope>NUCLEOTIDE SEQUENCE [LARGE SCALE GENOMIC DNA]</scope>
    <source>
        <strain evidence="1 2">KRF1</strain>
    </source>
</reference>
<evidence type="ECO:0000313" key="1">
    <source>
        <dbReference type="EMBL" id="TRW96153.1"/>
    </source>
</evidence>
<protein>
    <submittedName>
        <fullName evidence="1">DUF2442 domain-containing protein</fullName>
    </submittedName>
</protein>
<proteinExistence type="predicted"/>
<dbReference type="InterPro" id="IPR018841">
    <property type="entry name" value="DUF2442"/>
</dbReference>
<comment type="caution">
    <text evidence="1">The sequence shown here is derived from an EMBL/GenBank/DDBJ whole genome shotgun (WGS) entry which is preliminary data.</text>
</comment>
<dbReference type="EMBL" id="RYFG02000084">
    <property type="protein sequence ID" value="TRW96153.1"/>
    <property type="molecule type" value="Genomic_DNA"/>
</dbReference>